<dbReference type="InterPro" id="IPR007346">
    <property type="entry name" value="Endonuclease-I"/>
</dbReference>
<dbReference type="PANTHER" id="PTHR33607:SF2">
    <property type="entry name" value="ENDONUCLEASE-1"/>
    <property type="match status" value="1"/>
</dbReference>
<evidence type="ECO:0000256" key="1">
    <source>
        <dbReference type="ARBA" id="ARBA00006429"/>
    </source>
</evidence>
<keyword evidence="3" id="KW-0378">Hydrolase</keyword>
<gene>
    <name evidence="4" type="ORF">PQU96_10830</name>
</gene>
<keyword evidence="2" id="KW-0540">Nuclease</keyword>
<keyword evidence="4" id="KW-0255">Endonuclease</keyword>
<comment type="caution">
    <text evidence="4">The sequence shown here is derived from an EMBL/GenBank/DDBJ whole genome shotgun (WGS) entry which is preliminary data.</text>
</comment>
<reference evidence="4 5" key="1">
    <citation type="submission" date="2023-01" db="EMBL/GenBank/DDBJ databases">
        <title>Novel species of the genus Vogesella isolated from rivers.</title>
        <authorList>
            <person name="Lu H."/>
        </authorList>
    </citation>
    <scope>NUCLEOTIDE SEQUENCE [LARGE SCALE GENOMIC DNA]</scope>
    <source>
        <strain evidence="4 5">LYT5W</strain>
    </source>
</reference>
<evidence type="ECO:0000256" key="3">
    <source>
        <dbReference type="ARBA" id="ARBA00022801"/>
    </source>
</evidence>
<evidence type="ECO:0000313" key="4">
    <source>
        <dbReference type="EMBL" id="MDC7714613.1"/>
    </source>
</evidence>
<comment type="similarity">
    <text evidence="1">Belongs to the EndA/NucM nuclease family.</text>
</comment>
<dbReference type="RefSeq" id="WP_272772337.1">
    <property type="nucleotide sequence ID" value="NZ_JAQQLE010000009.1"/>
</dbReference>
<protein>
    <submittedName>
        <fullName evidence="4">Endonuclease</fullName>
    </submittedName>
</protein>
<evidence type="ECO:0000256" key="2">
    <source>
        <dbReference type="ARBA" id="ARBA00022722"/>
    </source>
</evidence>
<dbReference type="Proteomes" id="UP001222030">
    <property type="component" value="Unassembled WGS sequence"/>
</dbReference>
<name>A0ABT5IQ16_9NEIS</name>
<dbReference type="GO" id="GO:0004519">
    <property type="term" value="F:endonuclease activity"/>
    <property type="evidence" value="ECO:0007669"/>
    <property type="project" value="UniProtKB-KW"/>
</dbReference>
<evidence type="ECO:0000313" key="5">
    <source>
        <dbReference type="Proteomes" id="UP001222030"/>
    </source>
</evidence>
<dbReference type="PROSITE" id="PS51257">
    <property type="entry name" value="PROKAR_LIPOPROTEIN"/>
    <property type="match status" value="1"/>
</dbReference>
<accession>A0ABT5IQ16</accession>
<dbReference type="Pfam" id="PF04231">
    <property type="entry name" value="Endonuclease_1"/>
    <property type="match status" value="1"/>
</dbReference>
<dbReference type="SUPFAM" id="SSF54060">
    <property type="entry name" value="His-Me finger endonucleases"/>
    <property type="match status" value="1"/>
</dbReference>
<dbReference type="EMBL" id="JAQQLE010000009">
    <property type="protein sequence ID" value="MDC7714613.1"/>
    <property type="molecule type" value="Genomic_DNA"/>
</dbReference>
<dbReference type="PANTHER" id="PTHR33607">
    <property type="entry name" value="ENDONUCLEASE-1"/>
    <property type="match status" value="1"/>
</dbReference>
<dbReference type="InterPro" id="IPR044925">
    <property type="entry name" value="His-Me_finger_sf"/>
</dbReference>
<organism evidence="4 5">
    <name type="scientific">Vogesella margarita</name>
    <dbReference type="NCBI Taxonomy" id="2984199"/>
    <lineage>
        <taxon>Bacteria</taxon>
        <taxon>Pseudomonadati</taxon>
        <taxon>Pseudomonadota</taxon>
        <taxon>Betaproteobacteria</taxon>
        <taxon>Neisseriales</taxon>
        <taxon>Chromobacteriaceae</taxon>
        <taxon>Vogesella</taxon>
    </lineage>
</organism>
<proteinExistence type="inferred from homology"/>
<keyword evidence="5" id="KW-1185">Reference proteome</keyword>
<sequence length="273" mass="30285">MRAILAIAMLSLSLSGCIDNNELAAKTAKVIGQITTNLGQASPQEIQQSEPVELVSGKGDVGHRDFNAAKKVLPRVFAGMEVDFYCGCAYSGKTVDLDSCGYVPRKNATRAGRIEWEHVVPASHLGSQRQCWQNGGRKNCTATDKLFAQMEGDLNNLVPAVGEVNGDRGNLSYGAWTRNPTPVYGQCQSLPDFKLKRFQPREEVRGHAARISLYMHQRYNLKMSNQDKQLWCAWAKGYPVDDWELRRDERIIKLQGEGNSLVNDPGKLVELCG</sequence>